<dbReference type="Pfam" id="PF13649">
    <property type="entry name" value="Methyltransf_25"/>
    <property type="match status" value="1"/>
</dbReference>
<dbReference type="Gene3D" id="3.40.50.150">
    <property type="entry name" value="Vaccinia Virus protein VP39"/>
    <property type="match status" value="1"/>
</dbReference>
<accession>A0A8X6XZ74</accession>
<dbReference type="PANTHER" id="PTHR43861:SF1">
    <property type="entry name" value="TRANS-ACONITATE 2-METHYLTRANSFERASE"/>
    <property type="match status" value="1"/>
</dbReference>
<dbReference type="CDD" id="cd02440">
    <property type="entry name" value="AdoMet_MTases"/>
    <property type="match status" value="1"/>
</dbReference>
<dbReference type="GO" id="GO:0032259">
    <property type="term" value="P:methylation"/>
    <property type="evidence" value="ECO:0007669"/>
    <property type="project" value="UniProtKB-KW"/>
</dbReference>
<evidence type="ECO:0000256" key="2">
    <source>
        <dbReference type="ARBA" id="ARBA00022679"/>
    </source>
</evidence>
<organism evidence="4 5">
    <name type="scientific">Trichonephila inaurata madagascariensis</name>
    <dbReference type="NCBI Taxonomy" id="2747483"/>
    <lineage>
        <taxon>Eukaryota</taxon>
        <taxon>Metazoa</taxon>
        <taxon>Ecdysozoa</taxon>
        <taxon>Arthropoda</taxon>
        <taxon>Chelicerata</taxon>
        <taxon>Arachnida</taxon>
        <taxon>Araneae</taxon>
        <taxon>Araneomorphae</taxon>
        <taxon>Entelegynae</taxon>
        <taxon>Araneoidea</taxon>
        <taxon>Nephilidae</taxon>
        <taxon>Trichonephila</taxon>
        <taxon>Trichonephila inaurata</taxon>
    </lineage>
</organism>
<name>A0A8X6XZ74_9ARAC</name>
<dbReference type="PANTHER" id="PTHR43861">
    <property type="entry name" value="TRANS-ACONITATE 2-METHYLTRANSFERASE-RELATED"/>
    <property type="match status" value="1"/>
</dbReference>
<evidence type="ECO:0000313" key="5">
    <source>
        <dbReference type="Proteomes" id="UP000886998"/>
    </source>
</evidence>
<evidence type="ECO:0000313" key="4">
    <source>
        <dbReference type="EMBL" id="GFY62723.1"/>
    </source>
</evidence>
<gene>
    <name evidence="4" type="ORF">TNIN_151511</name>
</gene>
<comment type="caution">
    <text evidence="4">The sequence shown here is derived from an EMBL/GenBank/DDBJ whole genome shotgun (WGS) entry which is preliminary data.</text>
</comment>
<proteinExistence type="predicted"/>
<dbReference type="InterPro" id="IPR029063">
    <property type="entry name" value="SAM-dependent_MTases_sf"/>
</dbReference>
<protein>
    <recommendedName>
        <fullName evidence="3">Methyltransferase domain-containing protein</fullName>
    </recommendedName>
</protein>
<dbReference type="AlphaFoldDB" id="A0A8X6XZ74"/>
<dbReference type="OrthoDB" id="6483039at2759"/>
<feature type="domain" description="Methyltransferase" evidence="3">
    <location>
        <begin position="50"/>
        <end position="146"/>
    </location>
</feature>
<dbReference type="InterPro" id="IPR041698">
    <property type="entry name" value="Methyltransf_25"/>
</dbReference>
<keyword evidence="5" id="KW-1185">Reference proteome</keyword>
<keyword evidence="1" id="KW-0489">Methyltransferase</keyword>
<keyword evidence="2" id="KW-0808">Transferase</keyword>
<evidence type="ECO:0000259" key="3">
    <source>
        <dbReference type="Pfam" id="PF13649"/>
    </source>
</evidence>
<dbReference type="EMBL" id="BMAV01014373">
    <property type="protein sequence ID" value="GFY62723.1"/>
    <property type="molecule type" value="Genomic_DNA"/>
</dbReference>
<evidence type="ECO:0000256" key="1">
    <source>
        <dbReference type="ARBA" id="ARBA00022603"/>
    </source>
</evidence>
<dbReference type="Proteomes" id="UP000886998">
    <property type="component" value="Unassembled WGS sequence"/>
</dbReference>
<sequence>MPSKLLNEDLPNMNFLVDLSCRATNVTDMDTFYDKASEIFKMGSLENSTVMDIGCGLGLSSTKLLKLFPGIKKIIAIDKDMDTVLEARDLFPNDKIEFHYGNIELGDGLHQYKNKVNAIFSTHCLCYVENQKAAFQNIYELLADGGRAALLFFRKSMYKDFLVMLRNDPVLHSFIHKFPENYPPFTLNKSTARIYEDILRKIGFRIERCEEVVKCREYASIKLYKGNFFPHGIYHEGMLCTILSIRFIETYL</sequence>
<dbReference type="GO" id="GO:0008168">
    <property type="term" value="F:methyltransferase activity"/>
    <property type="evidence" value="ECO:0007669"/>
    <property type="project" value="UniProtKB-KW"/>
</dbReference>
<dbReference type="SUPFAM" id="SSF53335">
    <property type="entry name" value="S-adenosyl-L-methionine-dependent methyltransferases"/>
    <property type="match status" value="1"/>
</dbReference>
<reference evidence="4" key="1">
    <citation type="submission" date="2020-08" db="EMBL/GenBank/DDBJ databases">
        <title>Multicomponent nature underlies the extraordinary mechanical properties of spider dragline silk.</title>
        <authorList>
            <person name="Kono N."/>
            <person name="Nakamura H."/>
            <person name="Mori M."/>
            <person name="Yoshida Y."/>
            <person name="Ohtoshi R."/>
            <person name="Malay A.D."/>
            <person name="Moran D.A.P."/>
            <person name="Tomita M."/>
            <person name="Numata K."/>
            <person name="Arakawa K."/>
        </authorList>
    </citation>
    <scope>NUCLEOTIDE SEQUENCE</scope>
</reference>